<organism evidence="1 2">
    <name type="scientific">endosymbiont of Escarpia spicata</name>
    <dbReference type="NCBI Taxonomy" id="2200908"/>
    <lineage>
        <taxon>Bacteria</taxon>
        <taxon>Pseudomonadati</taxon>
        <taxon>Pseudomonadota</taxon>
        <taxon>Gammaproteobacteria</taxon>
        <taxon>sulfur-oxidizing symbionts</taxon>
    </lineage>
</organism>
<evidence type="ECO:0000313" key="2">
    <source>
        <dbReference type="Proteomes" id="UP000254771"/>
    </source>
</evidence>
<protein>
    <submittedName>
        <fullName evidence="1">Flavoprotein</fullName>
    </submittedName>
</protein>
<comment type="caution">
    <text evidence="1">The sequence shown here is derived from an EMBL/GenBank/DDBJ whole genome shotgun (WGS) entry which is preliminary data.</text>
</comment>
<dbReference type="AlphaFoldDB" id="A0A370DQA5"/>
<evidence type="ECO:0000313" key="1">
    <source>
        <dbReference type="EMBL" id="RDH87118.1"/>
    </source>
</evidence>
<reference evidence="1 2" key="1">
    <citation type="journal article" date="2018" name="ISME J.">
        <title>Endosymbiont genomes yield clues of tubeworm success.</title>
        <authorList>
            <person name="Li Y."/>
            <person name="Liles M.R."/>
            <person name="Halanych K.M."/>
        </authorList>
    </citation>
    <scope>NUCLEOTIDE SEQUENCE [LARGE SCALE GENOMIC DNA]</scope>
    <source>
        <strain evidence="1">A1462</strain>
    </source>
</reference>
<gene>
    <name evidence="1" type="ORF">DIZ78_06425</name>
</gene>
<proteinExistence type="predicted"/>
<dbReference type="EMBL" id="QFXE01000007">
    <property type="protein sequence ID" value="RDH87118.1"/>
    <property type="molecule type" value="Genomic_DNA"/>
</dbReference>
<accession>A0A370DQA5</accession>
<keyword evidence="2" id="KW-1185">Reference proteome</keyword>
<name>A0A370DQA5_9GAMM</name>
<sequence length="526" mass="59009">MRRPKFTVPAPDSIENPNVETHPGSLRQWIASLPYASPARVAEAIITNLAQLNRFPGRVPDRIELMELYRLPTTRLCRIASNKPGAPSVKQIRQLMQEMAYGHKHIVNECLRQKSWLKHRKRLLGGIYYAIKFLSLDQLTTFEGYDCQAISAWREILQLYNLAEQQNQQHDLVDDRDQAVPKNASVAHQLKRILLLALLDPCHLKAGEARLRYGFLNQFAGKARFEELKFEADPAGRYIIDMLGEVPPRLFDPDTSGTLASPRFRLLNINPVSKRLHQSLRKIELRGEAPPMGLQHLSSEDAAVTLRDMLKSWHIRVERNSKRQDTYGQVTVAIGISSIHHFLGIATPAASRPDEEEGESVTLASGNLGGSFKPRHQRLTCKLTNCSKTGVAIHLPLQSSSLKLVGQLVLITEKHPDQPDSLKIGEVRRALKRGSDMLELGIQFLKGHVMPVTLNPIGGSGGDLRTQPCLYVDRGVPKKNTLLSTKGQLKTGREYLVAEQIPAPVIVPTEQASSSPYYERLKVRYK</sequence>
<dbReference type="Proteomes" id="UP000254771">
    <property type="component" value="Unassembled WGS sequence"/>
</dbReference>